<dbReference type="AlphaFoldDB" id="A0A077ZL69"/>
<dbReference type="EMBL" id="HG807137">
    <property type="protein sequence ID" value="CDW60494.1"/>
    <property type="molecule type" value="Genomic_DNA"/>
</dbReference>
<dbReference type="GO" id="GO:0006368">
    <property type="term" value="P:transcription elongation by RNA polymerase II"/>
    <property type="evidence" value="ECO:0007669"/>
    <property type="project" value="InterPro"/>
</dbReference>
<dbReference type="Pfam" id="PF03985">
    <property type="entry name" value="Paf1"/>
    <property type="match status" value="1"/>
</dbReference>
<keyword evidence="6" id="KW-1185">Reference proteome</keyword>
<dbReference type="GO" id="GO:0003682">
    <property type="term" value="F:chromatin binding"/>
    <property type="evidence" value="ECO:0007669"/>
    <property type="project" value="TreeGrafter"/>
</dbReference>
<dbReference type="GO" id="GO:0000993">
    <property type="term" value="F:RNA polymerase II complex binding"/>
    <property type="evidence" value="ECO:0007669"/>
    <property type="project" value="TreeGrafter"/>
</dbReference>
<name>A0A077ZL69_TRITR</name>
<protein>
    <recommendedName>
        <fullName evidence="3">RNA polymerase II-associated factor 1 homolog</fullName>
    </recommendedName>
</protein>
<dbReference type="STRING" id="36087.A0A077ZL69"/>
<organism evidence="5 6">
    <name type="scientific">Trichuris trichiura</name>
    <name type="common">Whipworm</name>
    <name type="synonym">Trichocephalus trichiurus</name>
    <dbReference type="NCBI Taxonomy" id="36087"/>
    <lineage>
        <taxon>Eukaryota</taxon>
        <taxon>Metazoa</taxon>
        <taxon>Ecdysozoa</taxon>
        <taxon>Nematoda</taxon>
        <taxon>Enoplea</taxon>
        <taxon>Dorylaimia</taxon>
        <taxon>Trichinellida</taxon>
        <taxon>Trichuridae</taxon>
        <taxon>Trichuris</taxon>
    </lineage>
</organism>
<evidence type="ECO:0000313" key="6">
    <source>
        <dbReference type="Proteomes" id="UP000030665"/>
    </source>
</evidence>
<evidence type="ECO:0000256" key="1">
    <source>
        <dbReference type="ARBA" id="ARBA00004123"/>
    </source>
</evidence>
<evidence type="ECO:0000256" key="2">
    <source>
        <dbReference type="ARBA" id="ARBA00007560"/>
    </source>
</evidence>
<evidence type="ECO:0000256" key="4">
    <source>
        <dbReference type="ARBA" id="ARBA00023242"/>
    </source>
</evidence>
<dbReference type="InterPro" id="IPR007133">
    <property type="entry name" value="RNA_pol_II-assoc_Paf1"/>
</dbReference>
<keyword evidence="4" id="KW-0539">Nucleus</keyword>
<reference evidence="5" key="1">
    <citation type="submission" date="2014-01" db="EMBL/GenBank/DDBJ databases">
        <authorList>
            <person name="Aslett M."/>
        </authorList>
    </citation>
    <scope>NUCLEOTIDE SEQUENCE</scope>
</reference>
<evidence type="ECO:0000313" key="5">
    <source>
        <dbReference type="EMBL" id="CDW60494.1"/>
    </source>
</evidence>
<dbReference type="OrthoDB" id="10260285at2759"/>
<reference evidence="5" key="2">
    <citation type="submission" date="2014-03" db="EMBL/GenBank/DDBJ databases">
        <title>The whipworm genome and dual-species transcriptomics of an intimate host-pathogen interaction.</title>
        <authorList>
            <person name="Foth B.J."/>
            <person name="Tsai I.J."/>
            <person name="Reid A.J."/>
            <person name="Bancroft A.J."/>
            <person name="Nichol S."/>
            <person name="Tracey A."/>
            <person name="Holroyd N."/>
            <person name="Cotton J.A."/>
            <person name="Stanley E.J."/>
            <person name="Zarowiecki M."/>
            <person name="Liu J.Z."/>
            <person name="Huckvale T."/>
            <person name="Cooper P.J."/>
            <person name="Grencis R.K."/>
            <person name="Berriman M."/>
        </authorList>
    </citation>
    <scope>NUCLEOTIDE SEQUENCE [LARGE SCALE GENOMIC DNA]</scope>
</reference>
<gene>
    <name evidence="5" type="ORF">TTRE_0000887501</name>
</gene>
<proteinExistence type="inferred from homology"/>
<dbReference type="PANTHER" id="PTHR23188">
    <property type="entry name" value="RNA POLYMERASE II-ASSOCIATED FACTOR 1 HOMOLOG"/>
    <property type="match status" value="1"/>
</dbReference>
<dbReference type="Proteomes" id="UP000030665">
    <property type="component" value="Unassembled WGS sequence"/>
</dbReference>
<accession>A0A077ZL69</accession>
<evidence type="ECO:0000256" key="3">
    <source>
        <dbReference type="ARBA" id="ARBA00020462"/>
    </source>
</evidence>
<dbReference type="PANTHER" id="PTHR23188:SF12">
    <property type="entry name" value="RNA POLYMERASE II-ASSOCIATED FACTOR 1 HOMOLOG"/>
    <property type="match status" value="1"/>
</dbReference>
<comment type="similarity">
    <text evidence="2">Belongs to the PAF1 family.</text>
</comment>
<sequence length="228" mass="26669">MPDVPFETKFVPYPFDLKRYVPYKPTKLETSFKFDQLVEKDLEICFDLVTASGFKNDTSAPLDPVDQRLIEEEDRQLSLHPFTFRSKHHGLVVPWMRRTEYISSDFGNYSRLSAKARIKLGLTAANFQEETPVYRSRESQLQAIGRTFEEVEKARLEKPGLAIIEEMPILPDFEMWKLACAQVIFDVDPTPKDMDPLAEVNVEKFALISDDTQDEDYQYFQRRHFPLF</sequence>
<dbReference type="GO" id="GO:0016593">
    <property type="term" value="C:Cdc73/Paf1 complex"/>
    <property type="evidence" value="ECO:0007669"/>
    <property type="project" value="InterPro"/>
</dbReference>
<comment type="subcellular location">
    <subcellularLocation>
        <location evidence="1">Nucleus</location>
    </subcellularLocation>
</comment>